<accession>A0A7W7QCI0</accession>
<proteinExistence type="predicted"/>
<reference evidence="1 2" key="1">
    <citation type="submission" date="2020-08" db="EMBL/GenBank/DDBJ databases">
        <title>Genomic Encyclopedia of Type Strains, Phase III (KMG-III): the genomes of soil and plant-associated and newly described type strains.</title>
        <authorList>
            <person name="Whitman W."/>
        </authorList>
    </citation>
    <scope>NUCLEOTIDE SEQUENCE [LARGE SCALE GENOMIC DNA]</scope>
    <source>
        <strain evidence="1 2">CECT 8960</strain>
    </source>
</reference>
<evidence type="ECO:0000313" key="1">
    <source>
        <dbReference type="EMBL" id="MBB4910983.1"/>
    </source>
</evidence>
<evidence type="ECO:0000313" key="2">
    <source>
        <dbReference type="Proteomes" id="UP000520767"/>
    </source>
</evidence>
<dbReference type="AlphaFoldDB" id="A0A7W7QCI0"/>
<dbReference type="RefSeq" id="WP_184814989.1">
    <property type="nucleotide sequence ID" value="NZ_JACHJQ010000008.1"/>
</dbReference>
<keyword evidence="2" id="KW-1185">Reference proteome</keyword>
<dbReference type="Proteomes" id="UP000520767">
    <property type="component" value="Unassembled WGS sequence"/>
</dbReference>
<dbReference type="Gene3D" id="2.130.10.10">
    <property type="entry name" value="YVTN repeat-like/Quinoprotein amine dehydrogenase"/>
    <property type="match status" value="1"/>
</dbReference>
<comment type="caution">
    <text evidence="1">The sequence shown here is derived from an EMBL/GenBank/DDBJ whole genome shotgun (WGS) entry which is preliminary data.</text>
</comment>
<protein>
    <submittedName>
        <fullName evidence="1">Uncharacterized protein</fullName>
    </submittedName>
</protein>
<organism evidence="1 2">
    <name type="scientific">Actinophytocola algeriensis</name>
    <dbReference type="NCBI Taxonomy" id="1768010"/>
    <lineage>
        <taxon>Bacteria</taxon>
        <taxon>Bacillati</taxon>
        <taxon>Actinomycetota</taxon>
        <taxon>Actinomycetes</taxon>
        <taxon>Pseudonocardiales</taxon>
        <taxon>Pseudonocardiaceae</taxon>
    </lineage>
</organism>
<sequence>MVLGDGTVRDSYDAGASFHTTGQPPAADLWVYSAAIDPANLNHIAVGTMGEGVYTTWLGGRLWTRATLGKPGERVNAFSVAVSPANPFVVWAQGINQAENDAHVPSEGRHIYRSTDGGRTFDVAVDHVPGEVTLVNGALLAPHPADAGVLYFVFGTSFANYGTDLFRFDARRDSLSVQHNGHDGIESISFNPRDPAVMYLGFAAE</sequence>
<dbReference type="InterPro" id="IPR015943">
    <property type="entry name" value="WD40/YVTN_repeat-like_dom_sf"/>
</dbReference>
<gene>
    <name evidence="1" type="ORF">FHR82_007242</name>
</gene>
<name>A0A7W7QCI0_9PSEU</name>
<dbReference type="SUPFAM" id="SSF110296">
    <property type="entry name" value="Oligoxyloglucan reducing end-specific cellobiohydrolase"/>
    <property type="match status" value="1"/>
</dbReference>
<dbReference type="EMBL" id="JACHJQ010000008">
    <property type="protein sequence ID" value="MBB4910983.1"/>
    <property type="molecule type" value="Genomic_DNA"/>
</dbReference>